<organism evidence="1 2">
    <name type="scientific">Hermanssonia centrifuga</name>
    <dbReference type="NCBI Taxonomy" id="98765"/>
    <lineage>
        <taxon>Eukaryota</taxon>
        <taxon>Fungi</taxon>
        <taxon>Dikarya</taxon>
        <taxon>Basidiomycota</taxon>
        <taxon>Agaricomycotina</taxon>
        <taxon>Agaricomycetes</taxon>
        <taxon>Polyporales</taxon>
        <taxon>Meruliaceae</taxon>
        <taxon>Hermanssonia</taxon>
    </lineage>
</organism>
<keyword evidence="2" id="KW-1185">Reference proteome</keyword>
<accession>A0A2R6RZE1</accession>
<reference evidence="1 2" key="1">
    <citation type="submission" date="2018-02" db="EMBL/GenBank/DDBJ databases">
        <title>Genome sequence of the basidiomycete white-rot fungus Phlebia centrifuga.</title>
        <authorList>
            <person name="Granchi Z."/>
            <person name="Peng M."/>
            <person name="de Vries R.P."/>
            <person name="Hilden K."/>
            <person name="Makela M.R."/>
            <person name="Grigoriev I."/>
            <person name="Riley R."/>
        </authorList>
    </citation>
    <scope>NUCLEOTIDE SEQUENCE [LARGE SCALE GENOMIC DNA]</scope>
    <source>
        <strain evidence="1 2">FBCC195</strain>
    </source>
</reference>
<dbReference type="Proteomes" id="UP000186601">
    <property type="component" value="Unassembled WGS sequence"/>
</dbReference>
<proteinExistence type="predicted"/>
<gene>
    <name evidence="1" type="ORF">PHLCEN_2v1654</name>
</gene>
<dbReference type="EMBL" id="MLYV02000133">
    <property type="protein sequence ID" value="PSS35391.1"/>
    <property type="molecule type" value="Genomic_DNA"/>
</dbReference>
<evidence type="ECO:0000313" key="1">
    <source>
        <dbReference type="EMBL" id="PSS35391.1"/>
    </source>
</evidence>
<name>A0A2R6RZE1_9APHY</name>
<comment type="caution">
    <text evidence="1">The sequence shown here is derived from an EMBL/GenBank/DDBJ whole genome shotgun (WGS) entry which is preliminary data.</text>
</comment>
<evidence type="ECO:0000313" key="2">
    <source>
        <dbReference type="Proteomes" id="UP000186601"/>
    </source>
</evidence>
<dbReference type="AlphaFoldDB" id="A0A2R6RZE1"/>
<protein>
    <submittedName>
        <fullName evidence="1">Uncharacterized protein</fullName>
    </submittedName>
</protein>
<sequence>METRSRLQQCLLPYLYPSRDQSESPVKSESGPLFAKERLILCVPAGFVCHAEILAFSRVWHMPAEAIQYRVSSMAPLEDACCSAGLLQVIRFNCWCHGPSLLHEASDAHLVDFHA</sequence>